<dbReference type="EMBL" id="CP064781">
    <property type="protein sequence ID" value="QRJ64040.1"/>
    <property type="molecule type" value="Genomic_DNA"/>
</dbReference>
<feature type="region of interest" description="Disordered" evidence="1">
    <location>
        <begin position="47"/>
        <end position="72"/>
    </location>
</feature>
<feature type="compositionally biased region" description="Low complexity" evidence="1">
    <location>
        <begin position="47"/>
        <end position="59"/>
    </location>
</feature>
<dbReference type="Pfam" id="PF11906">
    <property type="entry name" value="DUF3426"/>
    <property type="match status" value="1"/>
</dbReference>
<proteinExistence type="predicted"/>
<evidence type="ECO:0000313" key="4">
    <source>
        <dbReference type="Proteomes" id="UP000663444"/>
    </source>
</evidence>
<reference evidence="3" key="1">
    <citation type="submission" date="2020-11" db="EMBL/GenBank/DDBJ databases">
        <title>Azospira restricta DSM 18626 genome sequence.</title>
        <authorList>
            <person name="Moe W.M."/>
        </authorList>
    </citation>
    <scope>NUCLEOTIDE SEQUENCE</scope>
    <source>
        <strain evidence="3">DSM 18626</strain>
    </source>
</reference>
<feature type="compositionally biased region" description="Pro residues" evidence="1">
    <location>
        <begin position="60"/>
        <end position="72"/>
    </location>
</feature>
<accession>A0A974Y3S1</accession>
<dbReference type="AlphaFoldDB" id="A0A974Y3S1"/>
<dbReference type="KEGG" id="ares:IWH25_01370"/>
<dbReference type="Proteomes" id="UP000663444">
    <property type="component" value="Chromosome"/>
</dbReference>
<organism evidence="3 4">
    <name type="scientific">Azospira restricta</name>
    <dbReference type="NCBI Taxonomy" id="404405"/>
    <lineage>
        <taxon>Bacteria</taxon>
        <taxon>Pseudomonadati</taxon>
        <taxon>Pseudomonadota</taxon>
        <taxon>Betaproteobacteria</taxon>
        <taxon>Rhodocyclales</taxon>
        <taxon>Rhodocyclaceae</taxon>
        <taxon>Azospira</taxon>
    </lineage>
</organism>
<keyword evidence="4" id="KW-1185">Reference proteome</keyword>
<feature type="region of interest" description="Disordered" evidence="1">
    <location>
        <begin position="101"/>
        <end position="142"/>
    </location>
</feature>
<evidence type="ECO:0000259" key="2">
    <source>
        <dbReference type="Pfam" id="PF13719"/>
    </source>
</evidence>
<dbReference type="Pfam" id="PF13719">
    <property type="entry name" value="Zn_ribbon_5"/>
    <property type="match status" value="1"/>
</dbReference>
<feature type="domain" description="Zinc finger/thioredoxin putative" evidence="2">
    <location>
        <begin position="1"/>
        <end position="37"/>
    </location>
</feature>
<protein>
    <submittedName>
        <fullName evidence="3">Zinc-ribbon domain-containing protein</fullName>
    </submittedName>
</protein>
<dbReference type="InterPro" id="IPR021834">
    <property type="entry name" value="DUF3426"/>
</dbReference>
<feature type="compositionally biased region" description="Basic and acidic residues" evidence="1">
    <location>
        <begin position="113"/>
        <end position="126"/>
    </location>
</feature>
<gene>
    <name evidence="3" type="ORF">IWH25_01370</name>
</gene>
<evidence type="ECO:0000256" key="1">
    <source>
        <dbReference type="SAM" id="MobiDB-lite"/>
    </source>
</evidence>
<evidence type="ECO:0000313" key="3">
    <source>
        <dbReference type="EMBL" id="QRJ64040.1"/>
    </source>
</evidence>
<dbReference type="RefSeq" id="WP_203387572.1">
    <property type="nucleotide sequence ID" value="NZ_CP064781.1"/>
</dbReference>
<name>A0A974Y3S1_9RHOO</name>
<dbReference type="InterPro" id="IPR011723">
    <property type="entry name" value="Znf/thioredoxin_put"/>
</dbReference>
<dbReference type="NCBIfam" id="TIGR02098">
    <property type="entry name" value="MJ0042_CXXC"/>
    <property type="match status" value="1"/>
</dbReference>
<sequence>MLTCCPACGTNFRVTPEQLKARAGKVRCGKCQTVFNALDTLLEATPPATETAPASAAESLPPPPAAPAAAPVPPVADFAPAAIAEADKDEETEHISDVPADIAQASPGIEPEPAARKAEPAGEHAIESAPDEAAEAPPLSPEAVRDTALAAGLVAARETTELPGYNKWAEGAFTGTTSLAEPTARPLWPFVLAALLLLVALAGQVGHHFRAEIAVASPALRPLLEAGCAALGCDIPLPRHSELVSIESSDLQIDPAQGGALALSATLKNRAAYAQAWPLLEVTLTDVQDNAVVRRVLQPADYLPPKLDPTVFPPNGEVGVRLWLEAKDVVAAGYRLYVFYP</sequence>